<dbReference type="InterPro" id="IPR002401">
    <property type="entry name" value="Cyt_P450_E_grp-I"/>
</dbReference>
<dbReference type="GO" id="GO:0020037">
    <property type="term" value="F:heme binding"/>
    <property type="evidence" value="ECO:0007669"/>
    <property type="project" value="InterPro"/>
</dbReference>
<evidence type="ECO:0000256" key="5">
    <source>
        <dbReference type="ARBA" id="ARBA00022617"/>
    </source>
</evidence>
<evidence type="ECO:0000256" key="3">
    <source>
        <dbReference type="ARBA" id="ARBA00004406"/>
    </source>
</evidence>
<keyword evidence="6 13" id="KW-0479">Metal-binding</keyword>
<evidence type="ECO:0000256" key="13">
    <source>
        <dbReference type="PIRSR" id="PIRSR602401-1"/>
    </source>
</evidence>
<evidence type="ECO:0000313" key="16">
    <source>
        <dbReference type="Proteomes" id="UP001075354"/>
    </source>
</evidence>
<dbReference type="AlphaFoldDB" id="A0AAV7XXN0"/>
<accession>A0AAV7XXN0</accession>
<organism evidence="15 16">
    <name type="scientific">Megalurothrips usitatus</name>
    <name type="common">bean blossom thrips</name>
    <dbReference type="NCBI Taxonomy" id="439358"/>
    <lineage>
        <taxon>Eukaryota</taxon>
        <taxon>Metazoa</taxon>
        <taxon>Ecdysozoa</taxon>
        <taxon>Arthropoda</taxon>
        <taxon>Hexapoda</taxon>
        <taxon>Insecta</taxon>
        <taxon>Pterygota</taxon>
        <taxon>Neoptera</taxon>
        <taxon>Paraneoptera</taxon>
        <taxon>Thysanoptera</taxon>
        <taxon>Terebrantia</taxon>
        <taxon>Thripoidea</taxon>
        <taxon>Thripidae</taxon>
        <taxon>Megalurothrips</taxon>
    </lineage>
</organism>
<comment type="similarity">
    <text evidence="4 14">Belongs to the cytochrome P450 family.</text>
</comment>
<evidence type="ECO:0000256" key="9">
    <source>
        <dbReference type="ARBA" id="ARBA00023002"/>
    </source>
</evidence>
<keyword evidence="10 13" id="KW-0408">Iron</keyword>
<dbReference type="PANTHER" id="PTHR24291">
    <property type="entry name" value="CYTOCHROME P450 FAMILY 4"/>
    <property type="match status" value="1"/>
</dbReference>
<evidence type="ECO:0000256" key="12">
    <source>
        <dbReference type="ARBA" id="ARBA00023136"/>
    </source>
</evidence>
<dbReference type="Pfam" id="PF00067">
    <property type="entry name" value="p450"/>
    <property type="match status" value="1"/>
</dbReference>
<dbReference type="GO" id="GO:0005789">
    <property type="term" value="C:endoplasmic reticulum membrane"/>
    <property type="evidence" value="ECO:0007669"/>
    <property type="project" value="UniProtKB-SubCell"/>
</dbReference>
<evidence type="ECO:0000256" key="6">
    <source>
        <dbReference type="ARBA" id="ARBA00022723"/>
    </source>
</evidence>
<dbReference type="EMBL" id="JAPTSV010000002">
    <property type="protein sequence ID" value="KAJ1530206.1"/>
    <property type="molecule type" value="Genomic_DNA"/>
</dbReference>
<evidence type="ECO:0008006" key="17">
    <source>
        <dbReference type="Google" id="ProtNLM"/>
    </source>
</evidence>
<keyword evidence="12" id="KW-0472">Membrane</keyword>
<keyword evidence="7" id="KW-0256">Endoplasmic reticulum</keyword>
<evidence type="ECO:0000256" key="14">
    <source>
        <dbReference type="RuleBase" id="RU000461"/>
    </source>
</evidence>
<dbReference type="Gene3D" id="1.10.630.10">
    <property type="entry name" value="Cytochrome P450"/>
    <property type="match status" value="1"/>
</dbReference>
<evidence type="ECO:0000256" key="11">
    <source>
        <dbReference type="ARBA" id="ARBA00023033"/>
    </source>
</evidence>
<evidence type="ECO:0000256" key="2">
    <source>
        <dbReference type="ARBA" id="ARBA00004174"/>
    </source>
</evidence>
<evidence type="ECO:0000313" key="15">
    <source>
        <dbReference type="EMBL" id="KAJ1530206.1"/>
    </source>
</evidence>
<dbReference type="GO" id="GO:0004497">
    <property type="term" value="F:monooxygenase activity"/>
    <property type="evidence" value="ECO:0007669"/>
    <property type="project" value="UniProtKB-KW"/>
</dbReference>
<dbReference type="Proteomes" id="UP001075354">
    <property type="component" value="Chromosome 2"/>
</dbReference>
<dbReference type="PRINTS" id="PR00463">
    <property type="entry name" value="EP450I"/>
</dbReference>
<keyword evidence="5 13" id="KW-0349">Heme</keyword>
<comment type="caution">
    <text evidence="15">The sequence shown here is derived from an EMBL/GenBank/DDBJ whole genome shotgun (WGS) entry which is preliminary data.</text>
</comment>
<name>A0AAV7XXN0_9NEOP</name>
<keyword evidence="9 14" id="KW-0560">Oxidoreductase</keyword>
<dbReference type="PROSITE" id="PS00086">
    <property type="entry name" value="CYTOCHROME_P450"/>
    <property type="match status" value="1"/>
</dbReference>
<feature type="binding site" description="axial binding residue" evidence="13">
    <location>
        <position position="156"/>
    </location>
    <ligand>
        <name>heme</name>
        <dbReference type="ChEBI" id="CHEBI:30413"/>
    </ligand>
    <ligandPart>
        <name>Fe</name>
        <dbReference type="ChEBI" id="CHEBI:18248"/>
    </ligandPart>
</feature>
<reference evidence="15" key="1">
    <citation type="submission" date="2022-12" db="EMBL/GenBank/DDBJ databases">
        <title>Chromosome-level genome assembly of the bean flower thrips Megalurothrips usitatus.</title>
        <authorList>
            <person name="Ma L."/>
            <person name="Liu Q."/>
            <person name="Li H."/>
            <person name="Cai W."/>
        </authorList>
    </citation>
    <scope>NUCLEOTIDE SEQUENCE</scope>
    <source>
        <strain evidence="15">Cailab_2022a</strain>
    </source>
</reference>
<evidence type="ECO:0000256" key="7">
    <source>
        <dbReference type="ARBA" id="ARBA00022824"/>
    </source>
</evidence>
<dbReference type="SUPFAM" id="SSF48264">
    <property type="entry name" value="Cytochrome P450"/>
    <property type="match status" value="1"/>
</dbReference>
<comment type="subcellular location">
    <subcellularLocation>
        <location evidence="3">Endoplasmic reticulum membrane</location>
        <topology evidence="3">Peripheral membrane protein</topology>
    </subcellularLocation>
    <subcellularLocation>
        <location evidence="2">Microsome membrane</location>
        <topology evidence="2">Peripheral membrane protein</topology>
    </subcellularLocation>
</comment>
<comment type="cofactor">
    <cofactor evidence="1 13">
        <name>heme</name>
        <dbReference type="ChEBI" id="CHEBI:30413"/>
    </cofactor>
</comment>
<dbReference type="GO" id="GO:0016705">
    <property type="term" value="F:oxidoreductase activity, acting on paired donors, with incorporation or reduction of molecular oxygen"/>
    <property type="evidence" value="ECO:0007669"/>
    <property type="project" value="InterPro"/>
</dbReference>
<proteinExistence type="inferred from homology"/>
<dbReference type="InterPro" id="IPR036396">
    <property type="entry name" value="Cyt_P450_sf"/>
</dbReference>
<keyword evidence="8" id="KW-0492">Microsome</keyword>
<evidence type="ECO:0000256" key="4">
    <source>
        <dbReference type="ARBA" id="ARBA00010617"/>
    </source>
</evidence>
<keyword evidence="16" id="KW-1185">Reference proteome</keyword>
<evidence type="ECO:0000256" key="10">
    <source>
        <dbReference type="ARBA" id="ARBA00023004"/>
    </source>
</evidence>
<evidence type="ECO:0000256" key="1">
    <source>
        <dbReference type="ARBA" id="ARBA00001971"/>
    </source>
</evidence>
<dbReference type="InterPro" id="IPR001128">
    <property type="entry name" value="Cyt_P450"/>
</dbReference>
<protein>
    <recommendedName>
        <fullName evidence="17">Cytochrome P450 4C1-like</fullName>
    </recommendedName>
</protein>
<gene>
    <name evidence="15" type="ORF">ONE63_005133</name>
</gene>
<keyword evidence="11 14" id="KW-0503">Monooxygenase</keyword>
<evidence type="ECO:0000256" key="8">
    <source>
        <dbReference type="ARBA" id="ARBA00022848"/>
    </source>
</evidence>
<sequence length="217" mass="24250">MDLTREALVTETRTMFAAAIDSPVIVITFVFKVLSILPDVQDRVHAELSDVLQGSDRPVTSEDMSKFAYMERVIKETMRLFPVAPLVARRVSEDMELAGKDIPAGTTLVLNLISTHRDPRHWPDPLGFDPDRFLPERAAAMHPYSYLPFSAGPRNCIGQVYAMMLLKTMLATMLRAYRVLPACDGITEPSQLPLTFDIMLRCVGGIRVRFEPRAAAA</sequence>
<dbReference type="PRINTS" id="PR00385">
    <property type="entry name" value="P450"/>
</dbReference>
<dbReference type="InterPro" id="IPR017972">
    <property type="entry name" value="Cyt_P450_CS"/>
</dbReference>
<dbReference type="PANTHER" id="PTHR24291:SF189">
    <property type="entry name" value="CYTOCHROME P450 4C3-RELATED"/>
    <property type="match status" value="1"/>
</dbReference>
<dbReference type="GO" id="GO:0005506">
    <property type="term" value="F:iron ion binding"/>
    <property type="evidence" value="ECO:0007669"/>
    <property type="project" value="InterPro"/>
</dbReference>
<dbReference type="InterPro" id="IPR050196">
    <property type="entry name" value="Cytochrome_P450_Monoox"/>
</dbReference>